<evidence type="ECO:0000313" key="1">
    <source>
        <dbReference type="EMBL" id="SHE76612.1"/>
    </source>
</evidence>
<dbReference type="GeneID" id="90994285"/>
<proteinExistence type="predicted"/>
<dbReference type="RefSeq" id="WP_072975484.1">
    <property type="nucleotide sequence ID" value="NZ_FQTY01000006.1"/>
</dbReference>
<reference evidence="2" key="1">
    <citation type="submission" date="2016-11" db="EMBL/GenBank/DDBJ databases">
        <authorList>
            <person name="Varghese N."/>
            <person name="Submissions S."/>
        </authorList>
    </citation>
    <scope>NUCLEOTIDE SEQUENCE [LARGE SCALE GENOMIC DNA]</scope>
    <source>
        <strain evidence="2">DSM 18095</strain>
    </source>
</reference>
<gene>
    <name evidence="1" type="ORF">SAMN02745784_01742</name>
</gene>
<protein>
    <submittedName>
        <fullName evidence="1">Uncharacterized protein</fullName>
    </submittedName>
</protein>
<dbReference type="AlphaFoldDB" id="A0A1M4W6M0"/>
<dbReference type="STRING" id="1123404.SAMN02745784_01742"/>
<organism evidence="1 2">
    <name type="scientific">Tissierella praeacuta DSM 18095</name>
    <dbReference type="NCBI Taxonomy" id="1123404"/>
    <lineage>
        <taxon>Bacteria</taxon>
        <taxon>Bacillati</taxon>
        <taxon>Bacillota</taxon>
        <taxon>Tissierellia</taxon>
        <taxon>Tissierellales</taxon>
        <taxon>Tissierellaceae</taxon>
        <taxon>Tissierella</taxon>
    </lineage>
</organism>
<keyword evidence="2" id="KW-1185">Reference proteome</keyword>
<dbReference type="Proteomes" id="UP000184114">
    <property type="component" value="Unassembled WGS sequence"/>
</dbReference>
<dbReference type="EMBL" id="FQTY01000006">
    <property type="protein sequence ID" value="SHE76612.1"/>
    <property type="molecule type" value="Genomic_DNA"/>
</dbReference>
<sequence length="187" mass="22008">MNKFKSLFIFIIVLTLITISFRVKYNKYLSEIKSEFNHFLYKYDNFDDELPVIVSKDENSPCKSLSSISKDKATEDVEYLFSLLKFGYSGYEFFGGDSTFIPAKENIIWSVIASEGSYICVNKFLDIIYSELKFIQDSHFNIGNYKLCNYSKYFSSRKFIFHKDNIGFYTKIYGKPFYLEKVNNEDP</sequence>
<name>A0A1M4W6M0_9FIRM</name>
<evidence type="ECO:0000313" key="2">
    <source>
        <dbReference type="Proteomes" id="UP000184114"/>
    </source>
</evidence>
<accession>A0A1M4W6M0</accession>